<protein>
    <recommendedName>
        <fullName evidence="2">GTP cyclohydrolase 1 type 2 homolog</fullName>
    </recommendedName>
</protein>
<dbReference type="InterPro" id="IPR036069">
    <property type="entry name" value="DUF34/NIF3_sf"/>
</dbReference>
<keyword evidence="5" id="KW-0378">Hydrolase</keyword>
<dbReference type="GO" id="GO:0005737">
    <property type="term" value="C:cytoplasm"/>
    <property type="evidence" value="ECO:0007669"/>
    <property type="project" value="TreeGrafter"/>
</dbReference>
<dbReference type="SUPFAM" id="SSF102705">
    <property type="entry name" value="NIF3 (NGG1p interacting factor 3)-like"/>
    <property type="match status" value="1"/>
</dbReference>
<dbReference type="AlphaFoldDB" id="A0A3D9HVD0"/>
<evidence type="ECO:0000256" key="1">
    <source>
        <dbReference type="ARBA" id="ARBA00006964"/>
    </source>
</evidence>
<dbReference type="GO" id="GO:0016787">
    <property type="term" value="F:hydrolase activity"/>
    <property type="evidence" value="ECO:0007669"/>
    <property type="project" value="UniProtKB-KW"/>
</dbReference>
<proteinExistence type="inferred from homology"/>
<sequence length="288" mass="31234">MCTDLSKERGKKADQIKGGLRMTELTVREVVDALAEWGGASIGEADRLLAGEPATAVRGIAVAFTATIGAMQEAADSGASLLIVHEGAFYSHENDPAAWLACAAFYEEKRRRIARSGLAIYRCHDTLHRCHLDLITEGLIRELGWQRCVARHLPAASLIELSEPMTGEQVVKHVKQLLGLDRVRVAGNLKVDCLRIGLLVGYRGGGKLAIPLFDRYGADLVLYGEGPEWETPEYVRDLAEMGGRGAIVALGHLESEQPGMKLLTERLQALFPGVPVSFCPVAPALRSL</sequence>
<dbReference type="InterPro" id="IPR002678">
    <property type="entry name" value="DUF34/NIF3"/>
</dbReference>
<evidence type="ECO:0000256" key="3">
    <source>
        <dbReference type="ARBA" id="ARBA00022723"/>
    </source>
</evidence>
<organism evidence="5 6">
    <name type="scientific">Cohnella phaseoli</name>
    <dbReference type="NCBI Taxonomy" id="456490"/>
    <lineage>
        <taxon>Bacteria</taxon>
        <taxon>Bacillati</taxon>
        <taxon>Bacillota</taxon>
        <taxon>Bacilli</taxon>
        <taxon>Bacillales</taxon>
        <taxon>Paenibacillaceae</taxon>
        <taxon>Cohnella</taxon>
    </lineage>
</organism>
<comment type="similarity">
    <text evidence="1">Belongs to the GTP cyclohydrolase I type 2/NIF3 family.</text>
</comment>
<gene>
    <name evidence="5" type="ORF">DFP98_15419</name>
</gene>
<evidence type="ECO:0000313" key="6">
    <source>
        <dbReference type="Proteomes" id="UP000256977"/>
    </source>
</evidence>
<comment type="caution">
    <text evidence="5">The sequence shown here is derived from an EMBL/GenBank/DDBJ whole genome shotgun (WGS) entry which is preliminary data.</text>
</comment>
<dbReference type="Gene3D" id="3.40.1390.30">
    <property type="entry name" value="NIF3 (NGG1p interacting factor 3)-like"/>
    <property type="match status" value="2"/>
</dbReference>
<dbReference type="PANTHER" id="PTHR13799">
    <property type="entry name" value="NGG1 INTERACTING FACTOR 3"/>
    <property type="match status" value="1"/>
</dbReference>
<name>A0A3D9HVD0_9BACL</name>
<feature type="binding site" evidence="4">
    <location>
        <position position="256"/>
    </location>
    <ligand>
        <name>a divalent metal cation</name>
        <dbReference type="ChEBI" id="CHEBI:60240"/>
        <label>1</label>
    </ligand>
</feature>
<dbReference type="GO" id="GO:0046872">
    <property type="term" value="F:metal ion binding"/>
    <property type="evidence" value="ECO:0007669"/>
    <property type="project" value="UniProtKB-KW"/>
</dbReference>
<evidence type="ECO:0000256" key="2">
    <source>
        <dbReference type="ARBA" id="ARBA00022112"/>
    </source>
</evidence>
<dbReference type="EMBL" id="QRDZ01000054">
    <property type="protein sequence ID" value="RED52856.1"/>
    <property type="molecule type" value="Genomic_DNA"/>
</dbReference>
<feature type="binding site" evidence="4">
    <location>
        <position position="85"/>
    </location>
    <ligand>
        <name>a divalent metal cation</name>
        <dbReference type="ChEBI" id="CHEBI:60240"/>
        <label>1</label>
    </ligand>
</feature>
<reference evidence="5 6" key="1">
    <citation type="submission" date="2018-07" db="EMBL/GenBank/DDBJ databases">
        <title>Genomic Encyclopedia of Type Strains, Phase III (KMG-III): the genomes of soil and plant-associated and newly described type strains.</title>
        <authorList>
            <person name="Whitman W."/>
        </authorList>
    </citation>
    <scope>NUCLEOTIDE SEQUENCE [LARGE SCALE GENOMIC DNA]</scope>
    <source>
        <strain evidence="5 6">CECT 7287</strain>
    </source>
</reference>
<evidence type="ECO:0000313" key="5">
    <source>
        <dbReference type="EMBL" id="RED52856.1"/>
    </source>
</evidence>
<dbReference type="Pfam" id="PF01784">
    <property type="entry name" value="DUF34_NIF3"/>
    <property type="match status" value="1"/>
</dbReference>
<dbReference type="PANTHER" id="PTHR13799:SF14">
    <property type="entry name" value="GTP CYCLOHYDROLASE 1 TYPE 2 HOMOLOG"/>
    <property type="match status" value="1"/>
</dbReference>
<feature type="binding site" evidence="4">
    <location>
        <position position="252"/>
    </location>
    <ligand>
        <name>a divalent metal cation</name>
        <dbReference type="ChEBI" id="CHEBI:60240"/>
        <label>1</label>
    </ligand>
</feature>
<accession>A0A3D9HVD0</accession>
<keyword evidence="6" id="KW-1185">Reference proteome</keyword>
<evidence type="ECO:0000256" key="4">
    <source>
        <dbReference type="PIRSR" id="PIRSR602678-1"/>
    </source>
</evidence>
<keyword evidence="3 4" id="KW-0479">Metal-binding</keyword>
<dbReference type="Proteomes" id="UP000256977">
    <property type="component" value="Unassembled WGS sequence"/>
</dbReference>